<evidence type="ECO:0000256" key="1">
    <source>
        <dbReference type="SAM" id="MobiDB-lite"/>
    </source>
</evidence>
<sequence>MGRGAGVGYGGPAVAAVAGSRPRASLSVSQGGSCDGPREAVSADDDGAHSDRPDRRACCSDHCLRGS</sequence>
<accession>A0ABQ7QFZ9</accession>
<feature type="region of interest" description="Disordered" evidence="1">
    <location>
        <begin position="18"/>
        <end position="56"/>
    </location>
</feature>
<reference evidence="2 3" key="1">
    <citation type="submission" date="2021-06" db="EMBL/GenBank/DDBJ databases">
        <title>A haploid diamondback moth (Plutella xylostella L.) genome assembly resolves 31 chromosomes and identifies a diamide resistance mutation.</title>
        <authorList>
            <person name="Ward C.M."/>
            <person name="Perry K.D."/>
            <person name="Baker G."/>
            <person name="Powis K."/>
            <person name="Heckel D.G."/>
            <person name="Baxter S.W."/>
        </authorList>
    </citation>
    <scope>NUCLEOTIDE SEQUENCE [LARGE SCALE GENOMIC DNA]</scope>
    <source>
        <strain evidence="2 3">LV</strain>
        <tissue evidence="2">Single pupa</tissue>
    </source>
</reference>
<evidence type="ECO:0000313" key="3">
    <source>
        <dbReference type="Proteomes" id="UP000823941"/>
    </source>
</evidence>
<organism evidence="2 3">
    <name type="scientific">Plutella xylostella</name>
    <name type="common">Diamondback moth</name>
    <name type="synonym">Plutella maculipennis</name>
    <dbReference type="NCBI Taxonomy" id="51655"/>
    <lineage>
        <taxon>Eukaryota</taxon>
        <taxon>Metazoa</taxon>
        <taxon>Ecdysozoa</taxon>
        <taxon>Arthropoda</taxon>
        <taxon>Hexapoda</taxon>
        <taxon>Insecta</taxon>
        <taxon>Pterygota</taxon>
        <taxon>Neoptera</taxon>
        <taxon>Endopterygota</taxon>
        <taxon>Lepidoptera</taxon>
        <taxon>Glossata</taxon>
        <taxon>Ditrysia</taxon>
        <taxon>Yponomeutoidea</taxon>
        <taxon>Plutellidae</taxon>
        <taxon>Plutella</taxon>
    </lineage>
</organism>
<dbReference type="Proteomes" id="UP000823941">
    <property type="component" value="Chromosome 15"/>
</dbReference>
<comment type="caution">
    <text evidence="2">The sequence shown here is derived from an EMBL/GenBank/DDBJ whole genome shotgun (WGS) entry which is preliminary data.</text>
</comment>
<dbReference type="EMBL" id="JAHIBW010000015">
    <property type="protein sequence ID" value="KAG7304104.1"/>
    <property type="molecule type" value="Genomic_DNA"/>
</dbReference>
<gene>
    <name evidence="2" type="ORF">JYU34_011036</name>
</gene>
<keyword evidence="3" id="KW-1185">Reference proteome</keyword>
<feature type="compositionally biased region" description="Basic and acidic residues" evidence="1">
    <location>
        <begin position="46"/>
        <end position="56"/>
    </location>
</feature>
<name>A0ABQ7QFZ9_PLUXY</name>
<evidence type="ECO:0000313" key="2">
    <source>
        <dbReference type="EMBL" id="KAG7304104.1"/>
    </source>
</evidence>
<protein>
    <submittedName>
        <fullName evidence="2">Uncharacterized protein</fullName>
    </submittedName>
</protein>
<proteinExistence type="predicted"/>